<dbReference type="EMBL" id="JH636049">
    <property type="protein sequence ID" value="EID55832.1"/>
    <property type="molecule type" value="Genomic_DNA"/>
</dbReference>
<dbReference type="Proteomes" id="UP000004691">
    <property type="component" value="Unassembled WGS sequence"/>
</dbReference>
<sequence>MDGVFDTDGLRIGTAEREAASHVLADHFAEGRLTTAEYEERIDRVLTARTRGDVRPLFADLPEPHPAFLTTATPATVAPAPTPAADLTTPEPSDRSAVTAGVLQIVLPFGAGRFYTGETRLAVLQLLCVVITFGMGALWPLIDGIILLTQGGTDGRGRTLR</sequence>
<dbReference type="HOGENOM" id="CLU_1529469_0_0_11"/>
<proteinExistence type="predicted"/>
<reference evidence="8 9" key="1">
    <citation type="submission" date="2012-01" db="EMBL/GenBank/DDBJ databases">
        <title>Improved High-Quality Draft sequence of Saccharomonospora xinjiangensis XJ-54.</title>
        <authorList>
            <consortium name="US DOE Joint Genome Institute"/>
            <person name="Lucas S."/>
            <person name="Han J."/>
            <person name="Lapidus A."/>
            <person name="Cheng J.-F."/>
            <person name="Goodwin L."/>
            <person name="Pitluck S."/>
            <person name="Peters L."/>
            <person name="Mikhailova N."/>
            <person name="Teshima H."/>
            <person name="Detter J.C."/>
            <person name="Han C."/>
            <person name="Tapia R."/>
            <person name="Land M."/>
            <person name="Hauser L."/>
            <person name="Kyrpides N."/>
            <person name="Ivanova N."/>
            <person name="Pagani I."/>
            <person name="Brambilla E.-M."/>
            <person name="Klenk H.-P."/>
            <person name="Woyke T."/>
        </authorList>
    </citation>
    <scope>NUCLEOTIDE SEQUENCE [LARGE SCALE GENOMIC DNA]</scope>
    <source>
        <strain evidence="8 9">XJ-54</strain>
    </source>
</reference>
<evidence type="ECO:0000259" key="6">
    <source>
        <dbReference type="Pfam" id="PF05154"/>
    </source>
</evidence>
<evidence type="ECO:0000256" key="1">
    <source>
        <dbReference type="ARBA" id="ARBA00004141"/>
    </source>
</evidence>
<dbReference type="InterPro" id="IPR007829">
    <property type="entry name" value="TM2"/>
</dbReference>
<dbReference type="RefSeq" id="WP_006240027.1">
    <property type="nucleotide sequence ID" value="NZ_JH636049.1"/>
</dbReference>
<dbReference type="GO" id="GO:0016020">
    <property type="term" value="C:membrane"/>
    <property type="evidence" value="ECO:0007669"/>
    <property type="project" value="UniProtKB-SubCell"/>
</dbReference>
<organism evidence="8 9">
    <name type="scientific">Saccharomonospora xinjiangensis XJ-54</name>
    <dbReference type="NCBI Taxonomy" id="882086"/>
    <lineage>
        <taxon>Bacteria</taxon>
        <taxon>Bacillati</taxon>
        <taxon>Actinomycetota</taxon>
        <taxon>Actinomycetes</taxon>
        <taxon>Pseudonocardiales</taxon>
        <taxon>Pseudonocardiaceae</taxon>
        <taxon>Saccharomonospora</taxon>
    </lineage>
</organism>
<evidence type="ECO:0000256" key="4">
    <source>
        <dbReference type="ARBA" id="ARBA00023136"/>
    </source>
</evidence>
<accession>I0V6S9</accession>
<comment type="subcellular location">
    <subcellularLocation>
        <location evidence="1">Membrane</location>
        <topology evidence="1">Multi-pass membrane protein</topology>
    </subcellularLocation>
</comment>
<name>I0V6S9_9PSEU</name>
<evidence type="ECO:0000256" key="3">
    <source>
        <dbReference type="ARBA" id="ARBA00022989"/>
    </source>
</evidence>
<dbReference type="InterPro" id="IPR012551">
    <property type="entry name" value="DUF1707_SHOCT-like"/>
</dbReference>
<evidence type="ECO:0000259" key="7">
    <source>
        <dbReference type="Pfam" id="PF08044"/>
    </source>
</evidence>
<keyword evidence="2 5" id="KW-0812">Transmembrane</keyword>
<gene>
    <name evidence="8" type="ORF">SacxiDRAFT_3639</name>
</gene>
<feature type="domain" description="DUF1707" evidence="7">
    <location>
        <begin position="10"/>
        <end position="62"/>
    </location>
</feature>
<feature type="domain" description="TM2" evidence="6">
    <location>
        <begin position="94"/>
        <end position="145"/>
    </location>
</feature>
<keyword evidence="3 5" id="KW-1133">Transmembrane helix</keyword>
<dbReference type="AlphaFoldDB" id="I0V6S9"/>
<dbReference type="Pfam" id="PF08044">
    <property type="entry name" value="DUF1707"/>
    <property type="match status" value="1"/>
</dbReference>
<evidence type="ECO:0000256" key="5">
    <source>
        <dbReference type="SAM" id="Phobius"/>
    </source>
</evidence>
<feature type="transmembrane region" description="Helical" evidence="5">
    <location>
        <begin position="121"/>
        <end position="142"/>
    </location>
</feature>
<evidence type="ECO:0000313" key="8">
    <source>
        <dbReference type="EMBL" id="EID55832.1"/>
    </source>
</evidence>
<dbReference type="OrthoDB" id="2004788at2"/>
<keyword evidence="4 5" id="KW-0472">Membrane</keyword>
<evidence type="ECO:0000313" key="9">
    <source>
        <dbReference type="Proteomes" id="UP000004691"/>
    </source>
</evidence>
<protein>
    <submittedName>
        <fullName evidence="8">Uncharacterized protein</fullName>
    </submittedName>
</protein>
<dbReference type="PANTHER" id="PTHR40763">
    <property type="entry name" value="MEMBRANE PROTEIN-RELATED"/>
    <property type="match status" value="1"/>
</dbReference>
<keyword evidence="9" id="KW-1185">Reference proteome</keyword>
<dbReference type="eggNOG" id="COG2314">
    <property type="taxonomic scope" value="Bacteria"/>
</dbReference>
<dbReference type="PANTHER" id="PTHR40763:SF5">
    <property type="entry name" value="MEMBRANE PROTEIN"/>
    <property type="match status" value="1"/>
</dbReference>
<dbReference type="STRING" id="882086.SacxiDRAFT_3639"/>
<evidence type="ECO:0000256" key="2">
    <source>
        <dbReference type="ARBA" id="ARBA00022692"/>
    </source>
</evidence>
<dbReference type="Pfam" id="PF05154">
    <property type="entry name" value="TM2"/>
    <property type="match status" value="1"/>
</dbReference>